<reference evidence="2" key="1">
    <citation type="submission" date="2016-08" db="EMBL/GenBank/DDBJ databases">
        <authorList>
            <person name="Loux V."/>
            <person name="Rue O."/>
        </authorList>
    </citation>
    <scope>NUCLEOTIDE SEQUENCE [LARGE SCALE GENOMIC DNA]</scope>
    <source>
        <strain evidence="2">INRA Bc05-F1</strain>
    </source>
</reference>
<evidence type="ECO:0000313" key="1">
    <source>
        <dbReference type="EMBL" id="SCC42098.1"/>
    </source>
</evidence>
<dbReference type="AlphaFoldDB" id="A0A1C4EES4"/>
<dbReference type="RefSeq" id="WP_088122647.1">
    <property type="nucleotide sequence ID" value="NZ_FMBE01000013.1"/>
</dbReference>
<sequence length="149" mass="17295">MIIMNNYSKVGTYIMLETSGYSIVEKNKVELVRQGVGGFSEDGQVVGIYIKNNKLYFFYNGLSFETSIGNLICVNRYISKFERCFSVTIAGRNICHIVYEPFIDPGMIYYDANPEEFDVLLYLSKLLKNEDSIKRFLYGMEMLKEQHKE</sequence>
<evidence type="ECO:0000313" key="2">
    <source>
        <dbReference type="Proteomes" id="UP000196052"/>
    </source>
</evidence>
<gene>
    <name evidence="1" type="ORF">BC05F1_03452</name>
</gene>
<proteinExistence type="predicted"/>
<organism evidence="1 2">
    <name type="scientific">Bacillus wiedmannii</name>
    <dbReference type="NCBI Taxonomy" id="1890302"/>
    <lineage>
        <taxon>Bacteria</taxon>
        <taxon>Bacillati</taxon>
        <taxon>Bacillota</taxon>
        <taxon>Bacilli</taxon>
        <taxon>Bacillales</taxon>
        <taxon>Bacillaceae</taxon>
        <taxon>Bacillus</taxon>
        <taxon>Bacillus cereus group</taxon>
    </lineage>
</organism>
<accession>A0A1C4EES4</accession>
<protein>
    <submittedName>
        <fullName evidence="1">Uncharacterized protein</fullName>
    </submittedName>
</protein>
<dbReference type="Proteomes" id="UP000196052">
    <property type="component" value="Unassembled WGS sequence"/>
</dbReference>
<dbReference type="EMBL" id="FMBE01000013">
    <property type="protein sequence ID" value="SCC42098.1"/>
    <property type="molecule type" value="Genomic_DNA"/>
</dbReference>
<name>A0A1C4EES4_9BACI</name>